<reference evidence="1 2" key="1">
    <citation type="submission" date="2016-04" db="EMBL/GenBank/DDBJ databases">
        <title>New species of Pectobacterium.</title>
        <authorList>
            <person name="Waleron M."/>
            <person name="Misztak A.E."/>
            <person name="Waleron K."/>
        </authorList>
    </citation>
    <scope>NUCLEOTIDE SEQUENCE [LARGE SCALE GENOMIC DNA]</scope>
    <source>
        <strain evidence="1 2">IFB5232</strain>
    </source>
</reference>
<comment type="caution">
    <text evidence="1">The sequence shown here is derived from an EMBL/GenBank/DDBJ whole genome shotgun (WGS) entry which is preliminary data.</text>
</comment>
<dbReference type="EMBL" id="LXFV01000005">
    <property type="protein sequence ID" value="PKX87349.1"/>
    <property type="molecule type" value="Genomic_DNA"/>
</dbReference>
<sequence>MNEGGKVLAYIPTNQPLEAYGNPIIPSRRITLLQNPNDDNDENGIAKIAGIPAWIQDEESHEDLSYTLQINHSRLNKAAPSHKGILAGGMGYLLLKKGINGEDLQAGKWIIQTS</sequence>
<gene>
    <name evidence="1" type="ORF">A0G03_06735</name>
</gene>
<name>A0ABX4S9Y0_9GAMM</name>
<proteinExistence type="predicted"/>
<keyword evidence="2" id="KW-1185">Reference proteome</keyword>
<protein>
    <submittedName>
        <fullName evidence="1">Uncharacterized protein</fullName>
    </submittedName>
</protein>
<organism evidence="1 2">
    <name type="scientific">Pectobacterium peruviense</name>
    <dbReference type="NCBI Taxonomy" id="2066479"/>
    <lineage>
        <taxon>Bacteria</taxon>
        <taxon>Pseudomonadati</taxon>
        <taxon>Pseudomonadota</taxon>
        <taxon>Gammaproteobacteria</taxon>
        <taxon>Enterobacterales</taxon>
        <taxon>Pectobacteriaceae</taxon>
        <taxon>Pectobacterium</taxon>
    </lineage>
</organism>
<accession>A0ABX4S9Y0</accession>
<evidence type="ECO:0000313" key="1">
    <source>
        <dbReference type="EMBL" id="PKX87349.1"/>
    </source>
</evidence>
<dbReference type="Proteomes" id="UP000234468">
    <property type="component" value="Unassembled WGS sequence"/>
</dbReference>
<evidence type="ECO:0000313" key="2">
    <source>
        <dbReference type="Proteomes" id="UP000234468"/>
    </source>
</evidence>